<reference evidence="2 3" key="1">
    <citation type="journal article" date="2023" name="ISME J.">
        <title>Thermophilic Dehalococcoidia with unusual traits shed light on an unexpected past.</title>
        <authorList>
            <person name="Palmer M."/>
            <person name="Covington J.K."/>
            <person name="Zhou E.M."/>
            <person name="Thomas S.C."/>
            <person name="Habib N."/>
            <person name="Seymour C.O."/>
            <person name="Lai D."/>
            <person name="Johnston J."/>
            <person name="Hashimi A."/>
            <person name="Jiao J.Y."/>
            <person name="Muok A.R."/>
            <person name="Liu L."/>
            <person name="Xian W.D."/>
            <person name="Zhi X.Y."/>
            <person name="Li M.M."/>
            <person name="Silva L.P."/>
            <person name="Bowen B.P."/>
            <person name="Louie K."/>
            <person name="Briegel A."/>
            <person name="Pett-Ridge J."/>
            <person name="Weber P.K."/>
            <person name="Tocheva E.I."/>
            <person name="Woyke T."/>
            <person name="Northen T.R."/>
            <person name="Mayali X."/>
            <person name="Li W.J."/>
            <person name="Hedlund B.P."/>
        </authorList>
    </citation>
    <scope>NUCLEOTIDE SEQUENCE [LARGE SCALE GENOMIC DNA]</scope>
    <source>
        <strain evidence="2 3">YIM 72310</strain>
    </source>
</reference>
<keyword evidence="3" id="KW-1185">Reference proteome</keyword>
<keyword evidence="1" id="KW-0472">Membrane</keyword>
<organism evidence="2 3">
    <name type="scientific">Tepidiforma flava</name>
    <dbReference type="NCBI Taxonomy" id="3004094"/>
    <lineage>
        <taxon>Bacteria</taxon>
        <taxon>Bacillati</taxon>
        <taxon>Chloroflexota</taxon>
        <taxon>Tepidiformia</taxon>
        <taxon>Tepidiformales</taxon>
        <taxon>Tepidiformaceae</taxon>
        <taxon>Tepidiforma</taxon>
    </lineage>
</organism>
<keyword evidence="1" id="KW-0812">Transmembrane</keyword>
<evidence type="ECO:0008006" key="4">
    <source>
        <dbReference type="Google" id="ProtNLM"/>
    </source>
</evidence>
<proteinExistence type="predicted"/>
<protein>
    <recommendedName>
        <fullName evidence="4">Integral membrane protein</fullName>
    </recommendedName>
</protein>
<gene>
    <name evidence="2" type="ORF">O0235_09020</name>
</gene>
<evidence type="ECO:0000256" key="1">
    <source>
        <dbReference type="SAM" id="Phobius"/>
    </source>
</evidence>
<dbReference type="Proteomes" id="UP001212803">
    <property type="component" value="Chromosome"/>
</dbReference>
<feature type="transmembrane region" description="Helical" evidence="1">
    <location>
        <begin position="53"/>
        <end position="74"/>
    </location>
</feature>
<sequence>MGGAPGADACGHEEAREPLLTVGDGPLLWRGAALGGLAAVLGAGAVKLAKASVLLAPGAAVLGLGAVLAGWAALVHLTGGERFDDGGCD</sequence>
<accession>A0ABY7M2Q1</accession>
<evidence type="ECO:0000313" key="3">
    <source>
        <dbReference type="Proteomes" id="UP001212803"/>
    </source>
</evidence>
<feature type="transmembrane region" description="Helical" evidence="1">
    <location>
        <begin position="27"/>
        <end position="46"/>
    </location>
</feature>
<keyword evidence="1" id="KW-1133">Transmembrane helix</keyword>
<evidence type="ECO:0000313" key="2">
    <source>
        <dbReference type="EMBL" id="WBL34934.1"/>
    </source>
</evidence>
<dbReference type="EMBL" id="CP115149">
    <property type="protein sequence ID" value="WBL34934.1"/>
    <property type="molecule type" value="Genomic_DNA"/>
</dbReference>
<dbReference type="RefSeq" id="WP_270055462.1">
    <property type="nucleotide sequence ID" value="NZ_CP115149.1"/>
</dbReference>
<name>A0ABY7M2Q1_9CHLR</name>